<name>A0A5S9XPG6_ARATH</name>
<evidence type="ECO:0000313" key="2">
    <source>
        <dbReference type="Proteomes" id="UP000434276"/>
    </source>
</evidence>
<sequence length="77" mass="8570">MNEKAFDKPHCFQFNHHSASVEIRPTCKASFSYQLTILRVSQAVLKIIKLTSMRISQAVLTTIKLTSVGVGLSMTTD</sequence>
<proteinExistence type="predicted"/>
<dbReference type="AlphaFoldDB" id="A0A5S9XPG6"/>
<dbReference type="Proteomes" id="UP000434276">
    <property type="component" value="Unassembled WGS sequence"/>
</dbReference>
<dbReference type="EMBL" id="CACSHJ010000095">
    <property type="protein sequence ID" value="CAA0393219.1"/>
    <property type="molecule type" value="Genomic_DNA"/>
</dbReference>
<evidence type="ECO:0000313" key="1">
    <source>
        <dbReference type="EMBL" id="CAA0393219.1"/>
    </source>
</evidence>
<protein>
    <submittedName>
        <fullName evidence="1">Uncharacterized protein</fullName>
    </submittedName>
</protein>
<organism evidence="1 2">
    <name type="scientific">Arabidopsis thaliana</name>
    <name type="common">Mouse-ear cress</name>
    <dbReference type="NCBI Taxonomy" id="3702"/>
    <lineage>
        <taxon>Eukaryota</taxon>
        <taxon>Viridiplantae</taxon>
        <taxon>Streptophyta</taxon>
        <taxon>Embryophyta</taxon>
        <taxon>Tracheophyta</taxon>
        <taxon>Spermatophyta</taxon>
        <taxon>Magnoliopsida</taxon>
        <taxon>eudicotyledons</taxon>
        <taxon>Gunneridae</taxon>
        <taxon>Pentapetalae</taxon>
        <taxon>rosids</taxon>
        <taxon>malvids</taxon>
        <taxon>Brassicales</taxon>
        <taxon>Brassicaceae</taxon>
        <taxon>Camelineae</taxon>
        <taxon>Arabidopsis</taxon>
    </lineage>
</organism>
<gene>
    <name evidence="1" type="ORF">C24_LOCUS16895</name>
</gene>
<accession>A0A5S9XPG6</accession>
<reference evidence="1 2" key="1">
    <citation type="submission" date="2019-12" db="EMBL/GenBank/DDBJ databases">
        <authorList>
            <person name="Jiao W.-B."/>
            <person name="Schneeberger K."/>
        </authorList>
    </citation>
    <scope>NUCLEOTIDE SEQUENCE [LARGE SCALE GENOMIC DNA]</scope>
    <source>
        <strain evidence="2">cv. C24</strain>
    </source>
</reference>